<keyword evidence="6" id="KW-0800">Toxin</keyword>
<evidence type="ECO:0000256" key="4">
    <source>
        <dbReference type="ARBA" id="ARBA00022801"/>
    </source>
</evidence>
<evidence type="ECO:0000256" key="6">
    <source>
        <dbReference type="HAMAP-Rule" id="MF_00265"/>
    </source>
</evidence>
<dbReference type="InterPro" id="IPR029060">
    <property type="entry name" value="PIN-like_dom_sf"/>
</dbReference>
<evidence type="ECO:0000256" key="2">
    <source>
        <dbReference type="ARBA" id="ARBA00022722"/>
    </source>
</evidence>
<dbReference type="Gene3D" id="3.40.50.1010">
    <property type="entry name" value="5'-nuclease"/>
    <property type="match status" value="1"/>
</dbReference>
<dbReference type="InterPro" id="IPR051619">
    <property type="entry name" value="TypeII_TA_RNase_PINc/VapC"/>
</dbReference>
<dbReference type="InterPro" id="IPR022907">
    <property type="entry name" value="VapC_family"/>
</dbReference>
<dbReference type="AlphaFoldDB" id="A0A948W6R2"/>
<comment type="function">
    <text evidence="6">Toxic component of a toxin-antitoxin (TA) system. An RNase.</text>
</comment>
<dbReference type="Proteomes" id="UP000777784">
    <property type="component" value="Unassembled WGS sequence"/>
</dbReference>
<dbReference type="GO" id="GO:0004540">
    <property type="term" value="F:RNA nuclease activity"/>
    <property type="evidence" value="ECO:0007669"/>
    <property type="project" value="InterPro"/>
</dbReference>
<dbReference type="CDD" id="cd09873">
    <property type="entry name" value="PIN_Pae0151-like"/>
    <property type="match status" value="1"/>
</dbReference>
<accession>A0A948W6R2</accession>
<protein>
    <recommendedName>
        <fullName evidence="6">Ribonuclease VapC</fullName>
        <shortName evidence="6">RNase VapC</shortName>
        <ecNumber evidence="6">3.1.-.-</ecNumber>
    </recommendedName>
    <alternativeName>
        <fullName evidence="6">Toxin VapC</fullName>
    </alternativeName>
</protein>
<gene>
    <name evidence="6" type="primary">vapC</name>
    <name evidence="8" type="ORF">KJ970_08280</name>
</gene>
<dbReference type="GO" id="GO:0000287">
    <property type="term" value="F:magnesium ion binding"/>
    <property type="evidence" value="ECO:0007669"/>
    <property type="project" value="UniProtKB-UniRule"/>
</dbReference>
<evidence type="ECO:0000313" key="9">
    <source>
        <dbReference type="Proteomes" id="UP000777784"/>
    </source>
</evidence>
<evidence type="ECO:0000256" key="5">
    <source>
        <dbReference type="ARBA" id="ARBA00022842"/>
    </source>
</evidence>
<feature type="binding site" evidence="6">
    <location>
        <position position="5"/>
    </location>
    <ligand>
        <name>Mg(2+)</name>
        <dbReference type="ChEBI" id="CHEBI:18420"/>
    </ligand>
</feature>
<evidence type="ECO:0000259" key="7">
    <source>
        <dbReference type="Pfam" id="PF01850"/>
    </source>
</evidence>
<keyword evidence="4 6" id="KW-0378">Hydrolase</keyword>
<dbReference type="InterPro" id="IPR044153">
    <property type="entry name" value="PIN_Pae0151-like"/>
</dbReference>
<dbReference type="HAMAP" id="MF_00265">
    <property type="entry name" value="VapC_Nob1"/>
    <property type="match status" value="1"/>
</dbReference>
<evidence type="ECO:0000256" key="3">
    <source>
        <dbReference type="ARBA" id="ARBA00022723"/>
    </source>
</evidence>
<evidence type="ECO:0000256" key="1">
    <source>
        <dbReference type="ARBA" id="ARBA00022649"/>
    </source>
</evidence>
<comment type="caution">
    <text evidence="8">The sequence shown here is derived from an EMBL/GenBank/DDBJ whole genome shotgun (WGS) entry which is preliminary data.</text>
</comment>
<keyword evidence="1 6" id="KW-1277">Toxin-antitoxin system</keyword>
<dbReference type="Pfam" id="PF01850">
    <property type="entry name" value="PIN"/>
    <property type="match status" value="1"/>
</dbReference>
<dbReference type="EMBL" id="JAHJDP010000042">
    <property type="protein sequence ID" value="MBU2690911.1"/>
    <property type="molecule type" value="Genomic_DNA"/>
</dbReference>
<keyword evidence="2 6" id="KW-0540">Nuclease</keyword>
<keyword evidence="5 6" id="KW-0460">Magnesium</keyword>
<dbReference type="PANTHER" id="PTHR35901">
    <property type="entry name" value="RIBONUCLEASE VAPC3"/>
    <property type="match status" value="1"/>
</dbReference>
<dbReference type="EC" id="3.1.-.-" evidence="6"/>
<feature type="binding site" evidence="6">
    <location>
        <position position="96"/>
    </location>
    <ligand>
        <name>Mg(2+)</name>
        <dbReference type="ChEBI" id="CHEBI:18420"/>
    </ligand>
</feature>
<dbReference type="GO" id="GO:0016787">
    <property type="term" value="F:hydrolase activity"/>
    <property type="evidence" value="ECO:0007669"/>
    <property type="project" value="UniProtKB-KW"/>
</dbReference>
<dbReference type="PANTHER" id="PTHR35901:SF1">
    <property type="entry name" value="EXONUCLEASE VAPC9"/>
    <property type="match status" value="1"/>
</dbReference>
<sequence length="136" mass="15287">MIVVDTSQLAYLLIGGAVTKAARQVFLIDPEWAAPILWRSEFRNLLAHYLRKGELKQSQATKLQEKAEELLAGREYLSRSDQILRLVTESTLSAYDCECVALARELRVPLVTSDKAILREFPAIAMPPEVFVQRGA</sequence>
<keyword evidence="3 6" id="KW-0479">Metal-binding</keyword>
<feature type="domain" description="PIN" evidence="7">
    <location>
        <begin position="2"/>
        <end position="117"/>
    </location>
</feature>
<comment type="cofactor">
    <cofactor evidence="6">
        <name>Mg(2+)</name>
        <dbReference type="ChEBI" id="CHEBI:18420"/>
    </cofactor>
</comment>
<proteinExistence type="inferred from homology"/>
<reference evidence="8" key="1">
    <citation type="submission" date="2021-05" db="EMBL/GenBank/DDBJ databases">
        <title>Energy efficiency and biological interactions define the core microbiome of deep oligotrophic groundwater.</title>
        <authorList>
            <person name="Mehrshad M."/>
            <person name="Lopez-Fernandez M."/>
            <person name="Bell E."/>
            <person name="Bernier-Latmani R."/>
            <person name="Bertilsson S."/>
            <person name="Dopson M."/>
        </authorList>
    </citation>
    <scope>NUCLEOTIDE SEQUENCE</scope>
    <source>
        <strain evidence="8">Modern_marine.mb.64</strain>
    </source>
</reference>
<comment type="similarity">
    <text evidence="6">Belongs to the PINc/VapC protein family.</text>
</comment>
<dbReference type="SUPFAM" id="SSF88723">
    <property type="entry name" value="PIN domain-like"/>
    <property type="match status" value="1"/>
</dbReference>
<dbReference type="InterPro" id="IPR002716">
    <property type="entry name" value="PIN_dom"/>
</dbReference>
<organism evidence="8 9">
    <name type="scientific">Eiseniibacteriota bacterium</name>
    <dbReference type="NCBI Taxonomy" id="2212470"/>
    <lineage>
        <taxon>Bacteria</taxon>
        <taxon>Candidatus Eiseniibacteriota</taxon>
    </lineage>
</organism>
<dbReference type="GO" id="GO:0090729">
    <property type="term" value="F:toxin activity"/>
    <property type="evidence" value="ECO:0007669"/>
    <property type="project" value="UniProtKB-KW"/>
</dbReference>
<evidence type="ECO:0000313" key="8">
    <source>
        <dbReference type="EMBL" id="MBU2690911.1"/>
    </source>
</evidence>
<name>A0A948W6R2_UNCEI</name>